<sequence>MEKCGRRKCSVVFRVQLDADLLHTLVSIYPEWFTTATGGSSLLQQPPQQQQQQQQQQPTATAGMQPVSPPKAEVDDSPLHNAMDKNKECKRESVAGKEGRMEMRIVTSSQGFLTEV</sequence>
<proteinExistence type="predicted"/>
<evidence type="ECO:0000313" key="2">
    <source>
        <dbReference type="EnsemblMetazoa" id="RPRC013052-PA"/>
    </source>
</evidence>
<dbReference type="Proteomes" id="UP000015103">
    <property type="component" value="Unassembled WGS sequence"/>
</dbReference>
<feature type="region of interest" description="Disordered" evidence="1">
    <location>
        <begin position="37"/>
        <end position="102"/>
    </location>
</feature>
<dbReference type="OMA" id="RMEMRIV"/>
<feature type="compositionally biased region" description="Basic and acidic residues" evidence="1">
    <location>
        <begin position="72"/>
        <end position="102"/>
    </location>
</feature>
<keyword evidence="3" id="KW-1185">Reference proteome</keyword>
<accession>T1I9T1</accession>
<dbReference type="EnsemblMetazoa" id="RPRC013052-RA">
    <property type="protein sequence ID" value="RPRC013052-PA"/>
    <property type="gene ID" value="RPRC013052"/>
</dbReference>
<protein>
    <submittedName>
        <fullName evidence="2">Uncharacterized protein</fullName>
    </submittedName>
</protein>
<dbReference type="STRING" id="13249.T1I9T1"/>
<feature type="compositionally biased region" description="Low complexity" evidence="1">
    <location>
        <begin position="44"/>
        <end position="58"/>
    </location>
</feature>
<organism evidence="2 3">
    <name type="scientific">Rhodnius prolixus</name>
    <name type="common">Triatomid bug</name>
    <dbReference type="NCBI Taxonomy" id="13249"/>
    <lineage>
        <taxon>Eukaryota</taxon>
        <taxon>Metazoa</taxon>
        <taxon>Ecdysozoa</taxon>
        <taxon>Arthropoda</taxon>
        <taxon>Hexapoda</taxon>
        <taxon>Insecta</taxon>
        <taxon>Pterygota</taxon>
        <taxon>Neoptera</taxon>
        <taxon>Paraneoptera</taxon>
        <taxon>Hemiptera</taxon>
        <taxon>Heteroptera</taxon>
        <taxon>Panheteroptera</taxon>
        <taxon>Cimicomorpha</taxon>
        <taxon>Reduviidae</taxon>
        <taxon>Triatominae</taxon>
        <taxon>Rhodnius</taxon>
    </lineage>
</organism>
<dbReference type="VEuPathDB" id="VectorBase:RPRC013052"/>
<name>T1I9T1_RHOPR</name>
<dbReference type="InParanoid" id="T1I9T1"/>
<evidence type="ECO:0000256" key="1">
    <source>
        <dbReference type="SAM" id="MobiDB-lite"/>
    </source>
</evidence>
<dbReference type="EMBL" id="ACPB03004256">
    <property type="status" value="NOT_ANNOTATED_CDS"/>
    <property type="molecule type" value="Genomic_DNA"/>
</dbReference>
<reference evidence="2" key="1">
    <citation type="submission" date="2015-05" db="UniProtKB">
        <authorList>
            <consortium name="EnsemblMetazoa"/>
        </authorList>
    </citation>
    <scope>IDENTIFICATION</scope>
</reference>
<evidence type="ECO:0000313" key="3">
    <source>
        <dbReference type="Proteomes" id="UP000015103"/>
    </source>
</evidence>
<dbReference type="AlphaFoldDB" id="T1I9T1"/>
<dbReference type="HOGENOM" id="CLU_2099865_0_0_1"/>